<dbReference type="AlphaFoldDB" id="A0A6B0UEN2"/>
<accession>A0A6B0UEN2</accession>
<protein>
    <submittedName>
        <fullName evidence="1">Uncharacterized protein</fullName>
    </submittedName>
</protein>
<proteinExistence type="predicted"/>
<reference evidence="1" key="1">
    <citation type="submission" date="2019-12" db="EMBL/GenBank/DDBJ databases">
        <title>An insight into the sialome of adult female Ixodes ricinus ticks feeding for 6 days.</title>
        <authorList>
            <person name="Perner J."/>
            <person name="Ribeiro J.M.C."/>
        </authorList>
    </citation>
    <scope>NUCLEOTIDE SEQUENCE</scope>
    <source>
        <strain evidence="1">Semi-engorged</strain>
        <tissue evidence="1">Salivary glands</tissue>
    </source>
</reference>
<dbReference type="EMBL" id="GIFC01005182">
    <property type="protein sequence ID" value="MXU87265.1"/>
    <property type="molecule type" value="Transcribed_RNA"/>
</dbReference>
<organism evidence="1">
    <name type="scientific">Ixodes ricinus</name>
    <name type="common">Common tick</name>
    <name type="synonym">Acarus ricinus</name>
    <dbReference type="NCBI Taxonomy" id="34613"/>
    <lineage>
        <taxon>Eukaryota</taxon>
        <taxon>Metazoa</taxon>
        <taxon>Ecdysozoa</taxon>
        <taxon>Arthropoda</taxon>
        <taxon>Chelicerata</taxon>
        <taxon>Arachnida</taxon>
        <taxon>Acari</taxon>
        <taxon>Parasitiformes</taxon>
        <taxon>Ixodida</taxon>
        <taxon>Ixodoidea</taxon>
        <taxon>Ixodidae</taxon>
        <taxon>Ixodinae</taxon>
        <taxon>Ixodes</taxon>
    </lineage>
</organism>
<sequence length="95" mass="9699">MAASSTCSTVCARMEAMRLICPCALATAIAATPSIGPAPSTYRVPSLLSQERVRATARACLRSAFLSGCMLRGILLIVNLCRVSAGSSSPASPGP</sequence>
<evidence type="ECO:0000313" key="1">
    <source>
        <dbReference type="EMBL" id="MXU87265.1"/>
    </source>
</evidence>
<name>A0A6B0UEN2_IXORI</name>